<feature type="domain" description="Pyrrolo-quinoline quinone repeat" evidence="1">
    <location>
        <begin position="55"/>
        <end position="191"/>
    </location>
</feature>
<dbReference type="EMBL" id="NGFP01000206">
    <property type="protein sequence ID" value="OUC91695.1"/>
    <property type="molecule type" value="Genomic_DNA"/>
</dbReference>
<dbReference type="InterPro" id="IPR015943">
    <property type="entry name" value="WD40/YVTN_repeat-like_dom_sf"/>
</dbReference>
<comment type="caution">
    <text evidence="2">The sequence shown here is derived from an EMBL/GenBank/DDBJ whole genome shotgun (WGS) entry which is preliminary data.</text>
</comment>
<gene>
    <name evidence="2" type="ORF">CA984_32795</name>
</gene>
<protein>
    <recommendedName>
        <fullName evidence="1">Pyrrolo-quinoline quinone repeat domain-containing protein</fullName>
    </recommendedName>
</protein>
<reference evidence="2 3" key="1">
    <citation type="submission" date="2017-05" db="EMBL/GenBank/DDBJ databases">
        <title>Biotechnological potential of actinobacteria isolated from South African environments.</title>
        <authorList>
            <person name="Le Roes-Hill M."/>
            <person name="Prins A."/>
            <person name="Durrell K.A."/>
        </authorList>
    </citation>
    <scope>NUCLEOTIDE SEQUENCE [LARGE SCALE GENOMIC DNA]</scope>
    <source>
        <strain evidence="2">M26</strain>
    </source>
</reference>
<dbReference type="Pfam" id="PF13360">
    <property type="entry name" value="PQQ_2"/>
    <property type="match status" value="1"/>
</dbReference>
<organism evidence="2 3">
    <name type="scientific">Streptosporangium minutum</name>
    <dbReference type="NCBI Taxonomy" id="569862"/>
    <lineage>
        <taxon>Bacteria</taxon>
        <taxon>Bacillati</taxon>
        <taxon>Actinomycetota</taxon>
        <taxon>Actinomycetes</taxon>
        <taxon>Streptosporangiales</taxon>
        <taxon>Streptosporangiaceae</taxon>
        <taxon>Streptosporangium</taxon>
    </lineage>
</organism>
<dbReference type="AlphaFoldDB" id="A0A243RAL7"/>
<dbReference type="Gene3D" id="2.130.10.10">
    <property type="entry name" value="YVTN repeat-like/Quinoprotein amine dehydrogenase"/>
    <property type="match status" value="1"/>
</dbReference>
<proteinExistence type="predicted"/>
<name>A0A243RAL7_9ACTN</name>
<dbReference type="RefSeq" id="WP_086577351.1">
    <property type="nucleotide sequence ID" value="NZ_NGFP01000206.1"/>
</dbReference>
<dbReference type="InterPro" id="IPR002372">
    <property type="entry name" value="PQQ_rpt_dom"/>
</dbReference>
<dbReference type="Proteomes" id="UP000194761">
    <property type="component" value="Unassembled WGS sequence"/>
</dbReference>
<sequence length="566" mass="60020">MASRASRRPAIAWRAIVLASLLAVLSGARPLSPPPFHVPVPVAAPLEAQGRSVEVWQTPVDPGAALFLLGDVAVVEQKRRLLGLDARTGATRWVSSLEDPGFLLADDRFILSEKQVEAQEETYSLLTVLDARTGVSLWTAVSGFPADGPWRPYFSLIGMTARHAIVTLPSLRSVRAFDLADGDVAWETALPGECEALPVPEKSDDDDSDVHEAVDDQVAVMLMRCGGRTHLLGLSSGDGGLRWDWPVTDRDVTDLSLQDGVTALQTPHSLTLVSAGGTVLYDRAAADICEGHCHVEVLGDAVVVARGGGSDTEIVVEMTDRRTGRHVWTRTFDGSSGYGLQTAGDRLYMEYRLPPPLEHLVLDLLDPETGRTVHTTADPVTDDDSGALVVDRYGSLFYAFSGFDEKPVLTASRLLPGPGDPGWAARDGVPASAWPDACALLPGLPGIRAGRPAPAGLSLPGSVTCELRPASSGPGPVVKVSILWVYPSVGEAEEATENKGLREPSGWIASVADEALFLDDTLTDAALIRAGPILVTVEALGDPALTRRSVTAVAENLRTGPWGGGR</sequence>
<dbReference type="InterPro" id="IPR011047">
    <property type="entry name" value="Quinoprotein_ADH-like_sf"/>
</dbReference>
<accession>A0A243RAL7</accession>
<evidence type="ECO:0000259" key="1">
    <source>
        <dbReference type="Pfam" id="PF13360"/>
    </source>
</evidence>
<evidence type="ECO:0000313" key="2">
    <source>
        <dbReference type="EMBL" id="OUC91695.1"/>
    </source>
</evidence>
<dbReference type="SUPFAM" id="SSF50998">
    <property type="entry name" value="Quinoprotein alcohol dehydrogenase-like"/>
    <property type="match status" value="1"/>
</dbReference>
<evidence type="ECO:0000313" key="3">
    <source>
        <dbReference type="Proteomes" id="UP000194761"/>
    </source>
</evidence>
<keyword evidence="3" id="KW-1185">Reference proteome</keyword>